<name>A0ABM1ZBW5_AEDAL</name>
<dbReference type="Pfam" id="PF00078">
    <property type="entry name" value="RVT_1"/>
    <property type="match status" value="1"/>
</dbReference>
<protein>
    <recommendedName>
        <fullName evidence="1">Reverse transcriptase domain-containing protein</fullName>
    </recommendedName>
</protein>
<dbReference type="PANTHER" id="PTHR19446">
    <property type="entry name" value="REVERSE TRANSCRIPTASES"/>
    <property type="match status" value="1"/>
</dbReference>
<evidence type="ECO:0000313" key="2">
    <source>
        <dbReference type="EnsemblMetazoa" id="AALFPA23_017017.P24836"/>
    </source>
</evidence>
<proteinExistence type="predicted"/>
<dbReference type="RefSeq" id="XP_062716880.1">
    <property type="nucleotide sequence ID" value="XM_062860896.1"/>
</dbReference>
<reference evidence="2" key="2">
    <citation type="submission" date="2025-05" db="UniProtKB">
        <authorList>
            <consortium name="EnsemblMetazoa"/>
        </authorList>
    </citation>
    <scope>IDENTIFICATION</scope>
    <source>
        <strain evidence="2">Foshan</strain>
    </source>
</reference>
<evidence type="ECO:0000259" key="1">
    <source>
        <dbReference type="Pfam" id="PF00078"/>
    </source>
</evidence>
<sequence length="390" mass="43462">MLKEIIEKLFPRHDPSRWPHFVGQLGTGVGDEKSVTDDELAGIAKPLSVGEPPDPNGISKLAVKVDITETPGMFRSVMQKCLDEGSFQKFGSGTAWYFCQTQGNHPETRRHIDQCLMYTAGKVLEKIIISRLLRHTVDVNALSRNQFGFRKVKSTEHSIMLVTKTTEIVHLLNRRGIRYCAVVTLDVRNTFNSASLAAIADALLRLRIHTWVSVQDSRKLHPESSTYLLTLRHRGGSEVISHNLRSPTMLYPGPDVMEWHMYDEFLRQKCSVEVEIVGLADDISLQVYGAWIEEVESNAALSITVVVKWMSPRKLKQHCVKHLGVMIVDKSTFGSYVDNACKRASTAIVALSRMMSNSSVVYTSTCKHLASVASPILGCGGPAWRAALSR</sequence>
<organism evidence="2 3">
    <name type="scientific">Aedes albopictus</name>
    <name type="common">Asian tiger mosquito</name>
    <name type="synonym">Stegomyia albopicta</name>
    <dbReference type="NCBI Taxonomy" id="7160"/>
    <lineage>
        <taxon>Eukaryota</taxon>
        <taxon>Metazoa</taxon>
        <taxon>Ecdysozoa</taxon>
        <taxon>Arthropoda</taxon>
        <taxon>Hexapoda</taxon>
        <taxon>Insecta</taxon>
        <taxon>Pterygota</taxon>
        <taxon>Neoptera</taxon>
        <taxon>Endopterygota</taxon>
        <taxon>Diptera</taxon>
        <taxon>Nematocera</taxon>
        <taxon>Culicoidea</taxon>
        <taxon>Culicidae</taxon>
        <taxon>Culicinae</taxon>
        <taxon>Aedini</taxon>
        <taxon>Aedes</taxon>
        <taxon>Stegomyia</taxon>
    </lineage>
</organism>
<reference evidence="3" key="1">
    <citation type="journal article" date="2015" name="Proc. Natl. Acad. Sci. U.S.A.">
        <title>Genome sequence of the Asian Tiger mosquito, Aedes albopictus, reveals insights into its biology, genetics, and evolution.</title>
        <authorList>
            <person name="Chen X.G."/>
            <person name="Jiang X."/>
            <person name="Gu J."/>
            <person name="Xu M."/>
            <person name="Wu Y."/>
            <person name="Deng Y."/>
            <person name="Zhang C."/>
            <person name="Bonizzoni M."/>
            <person name="Dermauw W."/>
            <person name="Vontas J."/>
            <person name="Armbruster P."/>
            <person name="Huang X."/>
            <person name="Yang Y."/>
            <person name="Zhang H."/>
            <person name="He W."/>
            <person name="Peng H."/>
            <person name="Liu Y."/>
            <person name="Wu K."/>
            <person name="Chen J."/>
            <person name="Lirakis M."/>
            <person name="Topalis P."/>
            <person name="Van Leeuwen T."/>
            <person name="Hall A.B."/>
            <person name="Jiang X."/>
            <person name="Thorpe C."/>
            <person name="Mueller R.L."/>
            <person name="Sun C."/>
            <person name="Waterhouse R.M."/>
            <person name="Yan G."/>
            <person name="Tu Z.J."/>
            <person name="Fang X."/>
            <person name="James A.A."/>
        </authorList>
    </citation>
    <scope>NUCLEOTIDE SEQUENCE [LARGE SCALE GENOMIC DNA]</scope>
    <source>
        <strain evidence="3">Foshan</strain>
    </source>
</reference>
<dbReference type="EnsemblMetazoa" id="AALFPA23_017017.R24836">
    <property type="protein sequence ID" value="AALFPA23_017017.P24836"/>
    <property type="gene ID" value="AALFPA23_017017"/>
</dbReference>
<dbReference type="Proteomes" id="UP000069940">
    <property type="component" value="Unassembled WGS sequence"/>
</dbReference>
<keyword evidence="3" id="KW-1185">Reference proteome</keyword>
<evidence type="ECO:0000313" key="3">
    <source>
        <dbReference type="Proteomes" id="UP000069940"/>
    </source>
</evidence>
<accession>A0ABM1ZBW5</accession>
<dbReference type="GeneID" id="134292132"/>
<feature type="domain" description="Reverse transcriptase" evidence="1">
    <location>
        <begin position="116"/>
        <end position="211"/>
    </location>
</feature>
<dbReference type="InterPro" id="IPR000477">
    <property type="entry name" value="RT_dom"/>
</dbReference>